<dbReference type="EMBL" id="ML208262">
    <property type="protein sequence ID" value="TFK75519.1"/>
    <property type="molecule type" value="Genomic_DNA"/>
</dbReference>
<dbReference type="Proteomes" id="UP000308600">
    <property type="component" value="Unassembled WGS sequence"/>
</dbReference>
<accession>A0ACD3BBX8</accession>
<organism evidence="1 2">
    <name type="scientific">Pluteus cervinus</name>
    <dbReference type="NCBI Taxonomy" id="181527"/>
    <lineage>
        <taxon>Eukaryota</taxon>
        <taxon>Fungi</taxon>
        <taxon>Dikarya</taxon>
        <taxon>Basidiomycota</taxon>
        <taxon>Agaricomycotina</taxon>
        <taxon>Agaricomycetes</taxon>
        <taxon>Agaricomycetidae</taxon>
        <taxon>Agaricales</taxon>
        <taxon>Pluteineae</taxon>
        <taxon>Pluteaceae</taxon>
        <taxon>Pluteus</taxon>
    </lineage>
</organism>
<proteinExistence type="predicted"/>
<name>A0ACD3BBX8_9AGAR</name>
<reference evidence="1 2" key="1">
    <citation type="journal article" date="2019" name="Nat. Ecol. Evol.">
        <title>Megaphylogeny resolves global patterns of mushroom evolution.</title>
        <authorList>
            <person name="Varga T."/>
            <person name="Krizsan K."/>
            <person name="Foldi C."/>
            <person name="Dima B."/>
            <person name="Sanchez-Garcia M."/>
            <person name="Sanchez-Ramirez S."/>
            <person name="Szollosi G.J."/>
            <person name="Szarkandi J.G."/>
            <person name="Papp V."/>
            <person name="Albert L."/>
            <person name="Andreopoulos W."/>
            <person name="Angelini C."/>
            <person name="Antonin V."/>
            <person name="Barry K.W."/>
            <person name="Bougher N.L."/>
            <person name="Buchanan P."/>
            <person name="Buyck B."/>
            <person name="Bense V."/>
            <person name="Catcheside P."/>
            <person name="Chovatia M."/>
            <person name="Cooper J."/>
            <person name="Damon W."/>
            <person name="Desjardin D."/>
            <person name="Finy P."/>
            <person name="Geml J."/>
            <person name="Haridas S."/>
            <person name="Hughes K."/>
            <person name="Justo A."/>
            <person name="Karasinski D."/>
            <person name="Kautmanova I."/>
            <person name="Kiss B."/>
            <person name="Kocsube S."/>
            <person name="Kotiranta H."/>
            <person name="LaButti K.M."/>
            <person name="Lechner B.E."/>
            <person name="Liimatainen K."/>
            <person name="Lipzen A."/>
            <person name="Lukacs Z."/>
            <person name="Mihaltcheva S."/>
            <person name="Morgado L.N."/>
            <person name="Niskanen T."/>
            <person name="Noordeloos M.E."/>
            <person name="Ohm R.A."/>
            <person name="Ortiz-Santana B."/>
            <person name="Ovrebo C."/>
            <person name="Racz N."/>
            <person name="Riley R."/>
            <person name="Savchenko A."/>
            <person name="Shiryaev A."/>
            <person name="Soop K."/>
            <person name="Spirin V."/>
            <person name="Szebenyi C."/>
            <person name="Tomsovsky M."/>
            <person name="Tulloss R.E."/>
            <person name="Uehling J."/>
            <person name="Grigoriev I.V."/>
            <person name="Vagvolgyi C."/>
            <person name="Papp T."/>
            <person name="Martin F.M."/>
            <person name="Miettinen O."/>
            <person name="Hibbett D.S."/>
            <person name="Nagy L.G."/>
        </authorList>
    </citation>
    <scope>NUCLEOTIDE SEQUENCE [LARGE SCALE GENOMIC DNA]</scope>
    <source>
        <strain evidence="1 2">NL-1719</strain>
    </source>
</reference>
<keyword evidence="2" id="KW-1185">Reference proteome</keyword>
<evidence type="ECO:0000313" key="2">
    <source>
        <dbReference type="Proteomes" id="UP000308600"/>
    </source>
</evidence>
<gene>
    <name evidence="1" type="ORF">BDN72DRAFT_441920</name>
</gene>
<sequence>MTTLPNTNPPLYSAYVPAPDYSRLPSSGEQRLQATPTTRATPKGTVVKKDRHITVILEDQCDNAVIPTYSRGAAVRGFIIIDGLTSLAEVSVKINGRLEATSTKVGVVFFDVIADTHNIWSSNNPENDLFRNTSPGPIPFCIRLRSSYKYDGADHPLPPTFHAAVSGVPGLYVDISYSLTFSVTGVKRRQIGHWNQTKRLDVPFRYHPRMQPPGPIMRTADFFSAVKLSPDGWHQSVGVVEASGDFKPIELHFFIPSDRVFGVKDIIQFHIQLIGPIRSLRELFLPPPRSDPLTKSSSNNVWTPFNQHNTTGKMSKSPTSKDEDAPPILQVSLVRQVSIEVDGARAWKNLTIGEGTVLPLPPPINWLESDLKVDPSRSTNVGPPPVFDGTSLDREESLDWGGEIQVIPEDTGSSSSASSNKPVGSFSAGGVVVRDFIVVSAVPPKSRRTWQELRLPVSIRLVSDSYIDIPPEF</sequence>
<protein>
    <submittedName>
        <fullName evidence="1">Uncharacterized protein</fullName>
    </submittedName>
</protein>
<evidence type="ECO:0000313" key="1">
    <source>
        <dbReference type="EMBL" id="TFK75519.1"/>
    </source>
</evidence>